<dbReference type="PROSITE" id="PS51257">
    <property type="entry name" value="PROKAR_LIPOPROTEIN"/>
    <property type="match status" value="1"/>
</dbReference>
<reference evidence="2 3" key="1">
    <citation type="journal article" date="2016" name="Nat. Commun.">
        <title>Thousands of microbial genomes shed light on interconnected biogeochemical processes in an aquifer system.</title>
        <authorList>
            <person name="Anantharaman K."/>
            <person name="Brown C.T."/>
            <person name="Hug L.A."/>
            <person name="Sharon I."/>
            <person name="Castelle C.J."/>
            <person name="Probst A.J."/>
            <person name="Thomas B.C."/>
            <person name="Singh A."/>
            <person name="Wilkins M.J."/>
            <person name="Karaoz U."/>
            <person name="Brodie E.L."/>
            <person name="Williams K.H."/>
            <person name="Hubbard S.S."/>
            <person name="Banfield J.F."/>
        </authorList>
    </citation>
    <scope>NUCLEOTIDE SEQUENCE [LARGE SCALE GENOMIC DNA]</scope>
</reference>
<gene>
    <name evidence="2" type="ORF">A2738_03340</name>
</gene>
<dbReference type="Proteomes" id="UP000178235">
    <property type="component" value="Unassembled WGS sequence"/>
</dbReference>
<evidence type="ECO:0000256" key="1">
    <source>
        <dbReference type="SAM" id="Phobius"/>
    </source>
</evidence>
<accession>A0A1F6VE27</accession>
<evidence type="ECO:0000313" key="2">
    <source>
        <dbReference type="EMBL" id="OGI67806.1"/>
    </source>
</evidence>
<organism evidence="2 3">
    <name type="scientific">Candidatus Nomurabacteria bacterium RIFCSPHIGHO2_01_FULL_42_15</name>
    <dbReference type="NCBI Taxonomy" id="1801742"/>
    <lineage>
        <taxon>Bacteria</taxon>
        <taxon>Candidatus Nomuraibacteriota</taxon>
    </lineage>
</organism>
<sequence>MQSNFPKAPLLISIAFFVLSCLVFLFFYKATNENNAEVKLKETEWQKEASRRDEIKALDHSIKIIEGERSELETHFARSSDVVPFLNTVEGLARQTGAEAAVTAVDILPDRKSLMVGLKASGNFSGLYKFLTLLENSPYELEFVGMDMRRETEADADGKTSLGRWEAVFKIRLLSFVE</sequence>
<name>A0A1F6VE27_9BACT</name>
<dbReference type="AlphaFoldDB" id="A0A1F6VE27"/>
<protein>
    <recommendedName>
        <fullName evidence="4">Type 4a pilus biogenesis protein PilO</fullName>
    </recommendedName>
</protein>
<evidence type="ECO:0000313" key="3">
    <source>
        <dbReference type="Proteomes" id="UP000178235"/>
    </source>
</evidence>
<feature type="transmembrane region" description="Helical" evidence="1">
    <location>
        <begin position="9"/>
        <end position="28"/>
    </location>
</feature>
<proteinExistence type="predicted"/>
<keyword evidence="1" id="KW-1133">Transmembrane helix</keyword>
<evidence type="ECO:0008006" key="4">
    <source>
        <dbReference type="Google" id="ProtNLM"/>
    </source>
</evidence>
<comment type="caution">
    <text evidence="2">The sequence shown here is derived from an EMBL/GenBank/DDBJ whole genome shotgun (WGS) entry which is preliminary data.</text>
</comment>
<keyword evidence="1" id="KW-0812">Transmembrane</keyword>
<dbReference type="EMBL" id="MFTS01000009">
    <property type="protein sequence ID" value="OGI67806.1"/>
    <property type="molecule type" value="Genomic_DNA"/>
</dbReference>
<keyword evidence="1" id="KW-0472">Membrane</keyword>